<name>A0A0G4GXV1_9ALVE</name>
<sequence>MAHEITPCGQALDTKGGVSLKVALLKGKGKPTLSIAKTKHLFDWVARAARARLPSGVAAGVAEVCGGVAVGRVAADVLVRLPSGVAAGVAEVCGGVAVGRVAADVLVRLPSGVAAGVAEVCGGVAVGRVAAAVLARLPSGVAAGVAELGLQLGLQRSVWGWRGCSWGLQGWRVSAQT</sequence>
<dbReference type="VEuPathDB" id="CryptoDB:Cvel_23835"/>
<reference evidence="1" key="1">
    <citation type="submission" date="2014-11" db="EMBL/GenBank/DDBJ databases">
        <authorList>
            <person name="Otto D Thomas"/>
            <person name="Naeem Raeece"/>
        </authorList>
    </citation>
    <scope>NUCLEOTIDE SEQUENCE</scope>
</reference>
<evidence type="ECO:0000313" key="1">
    <source>
        <dbReference type="EMBL" id="CEM35935.1"/>
    </source>
</evidence>
<dbReference type="AlphaFoldDB" id="A0A0G4GXV1"/>
<gene>
    <name evidence="1" type="ORF">Cvel_23835</name>
</gene>
<accession>A0A0G4GXV1</accession>
<protein>
    <submittedName>
        <fullName evidence="1">Uncharacterized protein</fullName>
    </submittedName>
</protein>
<dbReference type="EMBL" id="CDMZ01001665">
    <property type="protein sequence ID" value="CEM35935.1"/>
    <property type="molecule type" value="Genomic_DNA"/>
</dbReference>
<proteinExistence type="predicted"/>
<organism evidence="1">
    <name type="scientific">Chromera velia CCMP2878</name>
    <dbReference type="NCBI Taxonomy" id="1169474"/>
    <lineage>
        <taxon>Eukaryota</taxon>
        <taxon>Sar</taxon>
        <taxon>Alveolata</taxon>
        <taxon>Colpodellida</taxon>
        <taxon>Chromeraceae</taxon>
        <taxon>Chromera</taxon>
    </lineage>
</organism>